<dbReference type="KEGG" id="nir:NSED_04105"/>
<dbReference type="PATRIC" id="fig|1229909.8.peg.887"/>
<dbReference type="eggNOG" id="arCOG14321">
    <property type="taxonomic scope" value="Archaea"/>
</dbReference>
<organism evidence="2 3">
    <name type="scientific">Candidatus Nitrosopumilus sediminis</name>
    <dbReference type="NCBI Taxonomy" id="1229909"/>
    <lineage>
        <taxon>Archaea</taxon>
        <taxon>Nitrososphaerota</taxon>
        <taxon>Nitrososphaeria</taxon>
        <taxon>Nitrosopumilales</taxon>
        <taxon>Nitrosopumilaceae</taxon>
        <taxon>Nitrosopumilus</taxon>
    </lineage>
</organism>
<dbReference type="EMBL" id="CP003843">
    <property type="protein sequence ID" value="AFS82627.1"/>
    <property type="molecule type" value="Genomic_DNA"/>
</dbReference>
<dbReference type="STRING" id="1229909.NSED_04105"/>
<evidence type="ECO:0000256" key="1">
    <source>
        <dbReference type="SAM" id="MobiDB-lite"/>
    </source>
</evidence>
<accession>K0BBW8</accession>
<sequence>MESKIKSKTRPEESIETDFGQRQVSHQNFSRIVALPKIALQNCGITSQVSVKLVLQNGEKFLKITPAKTKGGEKTE</sequence>
<keyword evidence="3" id="KW-1185">Reference proteome</keyword>
<dbReference type="RefSeq" id="WP_014964999.1">
    <property type="nucleotide sequence ID" value="NC_018656.1"/>
</dbReference>
<gene>
    <name evidence="2" type="ORF">NSED_04105</name>
</gene>
<evidence type="ECO:0000313" key="3">
    <source>
        <dbReference type="Proteomes" id="UP000006100"/>
    </source>
</evidence>
<evidence type="ECO:0000313" key="2">
    <source>
        <dbReference type="EMBL" id="AFS82627.1"/>
    </source>
</evidence>
<feature type="region of interest" description="Disordered" evidence="1">
    <location>
        <begin position="1"/>
        <end position="21"/>
    </location>
</feature>
<dbReference type="Proteomes" id="UP000006100">
    <property type="component" value="Chromosome"/>
</dbReference>
<reference evidence="2 3" key="1">
    <citation type="journal article" date="2012" name="J. Bacteriol.">
        <title>Draft Genome Sequence of an Ammonia-Oxidizing Archaeon, "Candidatus Nitrosopumilus sediminis" AR2, from Svalbard in the Arctic Circle.</title>
        <authorList>
            <person name="Park S.J."/>
            <person name="Kim J.G."/>
            <person name="Jung M.Y."/>
            <person name="Kim S.J."/>
            <person name="Cha I.T."/>
            <person name="Ghai R."/>
            <person name="Martin-Cuadrado A.B."/>
            <person name="Rodriguez-Valera F."/>
            <person name="Rhee S.K."/>
        </authorList>
    </citation>
    <scope>NUCLEOTIDE SEQUENCE [LARGE SCALE GENOMIC DNA]</scope>
    <source>
        <strain evidence="2 3">AR2</strain>
    </source>
</reference>
<dbReference type="GeneID" id="13697839"/>
<dbReference type="OrthoDB" id="12089at2157"/>
<proteinExistence type="predicted"/>
<dbReference type="AlphaFoldDB" id="K0BBW8"/>
<evidence type="ECO:0008006" key="4">
    <source>
        <dbReference type="Google" id="ProtNLM"/>
    </source>
</evidence>
<feature type="compositionally biased region" description="Basic and acidic residues" evidence="1">
    <location>
        <begin position="1"/>
        <end position="13"/>
    </location>
</feature>
<name>K0BBW8_9ARCH</name>
<protein>
    <recommendedName>
        <fullName evidence="4">SpoVT-AbrB domain-containing protein</fullName>
    </recommendedName>
</protein>
<dbReference type="HOGENOM" id="CLU_189619_0_0_2"/>